<feature type="compositionally biased region" description="Acidic residues" evidence="4">
    <location>
        <begin position="321"/>
        <end position="336"/>
    </location>
</feature>
<dbReference type="InterPro" id="IPR035892">
    <property type="entry name" value="C2_domain_sf"/>
</dbReference>
<dbReference type="InterPro" id="IPR036770">
    <property type="entry name" value="Ankyrin_rpt-contain_sf"/>
</dbReference>
<feature type="region of interest" description="Disordered" evidence="4">
    <location>
        <begin position="579"/>
        <end position="599"/>
    </location>
</feature>
<evidence type="ECO:0000259" key="5">
    <source>
        <dbReference type="PROSITE" id="PS50004"/>
    </source>
</evidence>
<evidence type="ECO:0000256" key="1">
    <source>
        <dbReference type="ARBA" id="ARBA00022737"/>
    </source>
</evidence>
<feature type="compositionally biased region" description="Basic and acidic residues" evidence="4">
    <location>
        <begin position="216"/>
        <end position="238"/>
    </location>
</feature>
<evidence type="ECO:0000256" key="2">
    <source>
        <dbReference type="ARBA" id="ARBA00023043"/>
    </source>
</evidence>
<gene>
    <name evidence="6" type="ORF">TrLO_g2378</name>
</gene>
<dbReference type="SUPFAM" id="SSF48403">
    <property type="entry name" value="Ankyrin repeat"/>
    <property type="match status" value="1"/>
</dbReference>
<sequence>MDTPRSPLPALLPSLLQKHSWDSVISRCSFYPDEASLPTHPNHSYPLHAAITSLAPSTVISALITAYPAACSERNSFGQLPLHLACDFDSAHEILSTAEKSAKSEDNPINKLPETALKWSPSRRQSGVKGQMGLLNTDFEKVERNRVEVVELLLSAFPTASRLADDNKRLPLHVAAWLGAPPQVIKMLLEKNPSTATRYTKDGNLAIHLAARKTKVSKESKTSTSKEKDDSKKPDKNKTSPSAKSKSKTSSPPSKGKRPSTPSKSSPASSPSKSTPSPVRRSTVKSPMMKKKEEGRKARLRIMKCFRDAETFTKKAWPDPSPEDEDEESDSDSELTDEQKEEKRLLKEEDSKAAYAIAKEITRCEARIKNIFLEQDKKQRVRAQVLAEKREKERKEIEIELEKERAAAAAMKDVEGLTSREEGVQPNSDPIVKLLATSLSRHGRKKMNFLLKTQVIEKNCKHPVWDEYFEMTVGEEFQGTPLTLQVFDFDDRDGDDPCGCVVLNLEELPCVEGEARCGDGEGEGRWETLIPNPDESFKSAKGVTGALRYQASWDPAKNLLKLHVMEAMNLAPKDFTKVVKKKEKRVSEPPKPKKKKEENLDPGLEVLDLLLRYNCDGVEERDGTGMLPKQVVKATGAKTLLDPNNIKKNLARWSKRENKTGDIFGEKVLVMDMSEEVMMQVMINEEERGLVFEDHKILLTKEKGYDEEFGGYMDSERSVLDHV</sequence>
<dbReference type="SMART" id="SM00239">
    <property type="entry name" value="C2"/>
    <property type="match status" value="1"/>
</dbReference>
<dbReference type="GO" id="GO:0005886">
    <property type="term" value="C:plasma membrane"/>
    <property type="evidence" value="ECO:0007669"/>
    <property type="project" value="TreeGrafter"/>
</dbReference>
<dbReference type="CDD" id="cd00030">
    <property type="entry name" value="C2"/>
    <property type="match status" value="1"/>
</dbReference>
<dbReference type="EMBL" id="BRXW01000683">
    <property type="protein sequence ID" value="GMH73843.1"/>
    <property type="molecule type" value="Genomic_DNA"/>
</dbReference>
<dbReference type="Gene3D" id="2.60.40.150">
    <property type="entry name" value="C2 domain"/>
    <property type="match status" value="1"/>
</dbReference>
<evidence type="ECO:0000313" key="6">
    <source>
        <dbReference type="EMBL" id="GMH73843.1"/>
    </source>
</evidence>
<dbReference type="Proteomes" id="UP001165122">
    <property type="component" value="Unassembled WGS sequence"/>
</dbReference>
<feature type="compositionally biased region" description="Basic and acidic residues" evidence="4">
    <location>
        <begin position="305"/>
        <end position="317"/>
    </location>
</feature>
<keyword evidence="3" id="KW-0175">Coiled coil</keyword>
<feature type="compositionally biased region" description="Low complexity" evidence="4">
    <location>
        <begin position="239"/>
        <end position="278"/>
    </location>
</feature>
<feature type="compositionally biased region" description="Basic and acidic residues" evidence="4">
    <location>
        <begin position="337"/>
        <end position="351"/>
    </location>
</feature>
<dbReference type="Gene3D" id="1.25.40.20">
    <property type="entry name" value="Ankyrin repeat-containing domain"/>
    <property type="match status" value="1"/>
</dbReference>
<keyword evidence="1" id="KW-0677">Repeat</keyword>
<reference evidence="7" key="1">
    <citation type="journal article" date="2023" name="Commun. Biol.">
        <title>Genome analysis of Parmales, the sister group of diatoms, reveals the evolutionary specialization of diatoms from phago-mixotrophs to photoautotrophs.</title>
        <authorList>
            <person name="Ban H."/>
            <person name="Sato S."/>
            <person name="Yoshikawa S."/>
            <person name="Yamada K."/>
            <person name="Nakamura Y."/>
            <person name="Ichinomiya M."/>
            <person name="Sato N."/>
            <person name="Blanc-Mathieu R."/>
            <person name="Endo H."/>
            <person name="Kuwata A."/>
            <person name="Ogata H."/>
        </authorList>
    </citation>
    <scope>NUCLEOTIDE SEQUENCE [LARGE SCALE GENOMIC DNA]</scope>
    <source>
        <strain evidence="7">NIES 3700</strain>
    </source>
</reference>
<evidence type="ECO:0000256" key="4">
    <source>
        <dbReference type="SAM" id="MobiDB-lite"/>
    </source>
</evidence>
<name>A0A9W7EET2_9STRA</name>
<feature type="compositionally biased region" description="Basic and acidic residues" evidence="4">
    <location>
        <begin position="585"/>
        <end position="599"/>
    </location>
</feature>
<feature type="region of interest" description="Disordered" evidence="4">
    <location>
        <begin position="210"/>
        <end position="351"/>
    </location>
</feature>
<evidence type="ECO:0000256" key="3">
    <source>
        <dbReference type="SAM" id="Coils"/>
    </source>
</evidence>
<proteinExistence type="predicted"/>
<dbReference type="Pfam" id="PF00168">
    <property type="entry name" value="C2"/>
    <property type="match status" value="1"/>
</dbReference>
<dbReference type="PROSITE" id="PS50004">
    <property type="entry name" value="C2"/>
    <property type="match status" value="1"/>
</dbReference>
<evidence type="ECO:0000313" key="7">
    <source>
        <dbReference type="Proteomes" id="UP001165122"/>
    </source>
</evidence>
<dbReference type="InterPro" id="IPR000008">
    <property type="entry name" value="C2_dom"/>
</dbReference>
<dbReference type="OrthoDB" id="7729168at2759"/>
<dbReference type="PANTHER" id="PTHR24186:SF38">
    <property type="entry name" value="ANKYRIN REPEAT FAMILY PROTEIN"/>
    <property type="match status" value="1"/>
</dbReference>
<feature type="coiled-coil region" evidence="3">
    <location>
        <begin position="378"/>
        <end position="414"/>
    </location>
</feature>
<accession>A0A9W7EET2</accession>
<dbReference type="PANTHER" id="PTHR24186">
    <property type="entry name" value="PROTEIN PHOSPHATASE 1 REGULATORY SUBUNIT"/>
    <property type="match status" value="1"/>
</dbReference>
<comment type="caution">
    <text evidence="6">The sequence shown here is derived from an EMBL/GenBank/DDBJ whole genome shotgun (WGS) entry which is preliminary data.</text>
</comment>
<organism evidence="6 7">
    <name type="scientific">Triparma laevis f. longispina</name>
    <dbReference type="NCBI Taxonomy" id="1714387"/>
    <lineage>
        <taxon>Eukaryota</taxon>
        <taxon>Sar</taxon>
        <taxon>Stramenopiles</taxon>
        <taxon>Ochrophyta</taxon>
        <taxon>Bolidophyceae</taxon>
        <taxon>Parmales</taxon>
        <taxon>Triparmaceae</taxon>
        <taxon>Triparma</taxon>
    </lineage>
</organism>
<keyword evidence="7" id="KW-1185">Reference proteome</keyword>
<dbReference type="AlphaFoldDB" id="A0A9W7EET2"/>
<keyword evidence="2" id="KW-0040">ANK repeat</keyword>
<feature type="domain" description="C2" evidence="5">
    <location>
        <begin position="393"/>
        <end position="518"/>
    </location>
</feature>
<dbReference type="SUPFAM" id="SSF49562">
    <property type="entry name" value="C2 domain (Calcium/lipid-binding domain, CaLB)"/>
    <property type="match status" value="1"/>
</dbReference>
<protein>
    <recommendedName>
        <fullName evidence="5">C2 domain-containing protein</fullName>
    </recommendedName>
</protein>